<dbReference type="InterPro" id="IPR053202">
    <property type="entry name" value="EGF_Rcpt_Signaling_Reg"/>
</dbReference>
<dbReference type="Pfam" id="PF05050">
    <property type="entry name" value="Methyltransf_21"/>
    <property type="match status" value="1"/>
</dbReference>
<dbReference type="GO" id="GO:0031902">
    <property type="term" value="C:late endosome membrane"/>
    <property type="evidence" value="ECO:0007669"/>
    <property type="project" value="TreeGrafter"/>
</dbReference>
<keyword evidence="3" id="KW-1185">Reference proteome</keyword>
<feature type="domain" description="Methyltransferase FkbM" evidence="1">
    <location>
        <begin position="122"/>
        <end position="295"/>
    </location>
</feature>
<proteinExistence type="predicted"/>
<evidence type="ECO:0000313" key="3">
    <source>
        <dbReference type="Proteomes" id="UP001487740"/>
    </source>
</evidence>
<dbReference type="PANTHER" id="PTHR34009:SF2">
    <property type="entry name" value="PROTEIN STAR"/>
    <property type="match status" value="1"/>
</dbReference>
<reference evidence="2 3" key="1">
    <citation type="submission" date="2023-03" db="EMBL/GenBank/DDBJ databases">
        <title>High-quality genome of Scylla paramamosain provides insights in environmental adaptation.</title>
        <authorList>
            <person name="Zhang L."/>
        </authorList>
    </citation>
    <scope>NUCLEOTIDE SEQUENCE [LARGE SCALE GENOMIC DNA]</scope>
    <source>
        <strain evidence="2">LZ_2023a</strain>
        <tissue evidence="2">Muscle</tissue>
    </source>
</reference>
<gene>
    <name evidence="2" type="ORF">O3P69_009955</name>
</gene>
<dbReference type="GO" id="GO:0016197">
    <property type="term" value="P:endosomal transport"/>
    <property type="evidence" value="ECO:0007669"/>
    <property type="project" value="TreeGrafter"/>
</dbReference>
<organism evidence="2 3">
    <name type="scientific">Scylla paramamosain</name>
    <name type="common">Mud crab</name>
    <dbReference type="NCBI Taxonomy" id="85552"/>
    <lineage>
        <taxon>Eukaryota</taxon>
        <taxon>Metazoa</taxon>
        <taxon>Ecdysozoa</taxon>
        <taxon>Arthropoda</taxon>
        <taxon>Crustacea</taxon>
        <taxon>Multicrustacea</taxon>
        <taxon>Malacostraca</taxon>
        <taxon>Eumalacostraca</taxon>
        <taxon>Eucarida</taxon>
        <taxon>Decapoda</taxon>
        <taxon>Pleocyemata</taxon>
        <taxon>Brachyura</taxon>
        <taxon>Eubrachyura</taxon>
        <taxon>Portunoidea</taxon>
        <taxon>Portunidae</taxon>
        <taxon>Portuninae</taxon>
        <taxon>Scylla</taxon>
    </lineage>
</organism>
<dbReference type="Gene3D" id="3.40.50.150">
    <property type="entry name" value="Vaccinia Virus protein VP39"/>
    <property type="match status" value="1"/>
</dbReference>
<dbReference type="GO" id="GO:0005886">
    <property type="term" value="C:plasma membrane"/>
    <property type="evidence" value="ECO:0007669"/>
    <property type="project" value="TreeGrafter"/>
</dbReference>
<dbReference type="Proteomes" id="UP001487740">
    <property type="component" value="Unassembled WGS sequence"/>
</dbReference>
<accession>A0AAW0SNZ2</accession>
<protein>
    <recommendedName>
        <fullName evidence="1">Methyltransferase FkbM domain-containing protein</fullName>
    </recommendedName>
</protein>
<dbReference type="PANTHER" id="PTHR34009">
    <property type="entry name" value="PROTEIN STAR"/>
    <property type="match status" value="1"/>
</dbReference>
<dbReference type="GO" id="GO:0006888">
    <property type="term" value="P:endoplasmic reticulum to Golgi vesicle-mediated transport"/>
    <property type="evidence" value="ECO:0007669"/>
    <property type="project" value="TreeGrafter"/>
</dbReference>
<sequence>MAVKAGRLWCVQNVPYRNSRPPPLFLTVTLTGFCLLAVTVVRCWPRREERVRVVVTAGLASDDPAAESELRQHWLNAPSSLPYNLSGTEKYMSVARGDTWPFIHHYIKRLFSGETDGFFVEAGALDGQVLSNTLWLERECGWRGLLVEPDPFSYSCLLTKHRKAWTSNTCLSPSGLTNTSVHVSLSLAPMFTSPRWYMKGASHELGVTMRNPSYDNYLNSGVKSFSLVSCFPLATYLRALNVTVVDLLSLDTQGSEISIIKTFPWEKVHVRAVVVEVAAPEFQHDFVEYMRGRGFTLVGHYNDYIFVQEGDAALARLRAQDGWYVVVQEK</sequence>
<dbReference type="AlphaFoldDB" id="A0AAW0SNZ2"/>
<evidence type="ECO:0000313" key="2">
    <source>
        <dbReference type="EMBL" id="KAK8376694.1"/>
    </source>
</evidence>
<name>A0AAW0SNZ2_SCYPA</name>
<dbReference type="SUPFAM" id="SSF53335">
    <property type="entry name" value="S-adenosyl-L-methionine-dependent methyltransferases"/>
    <property type="match status" value="1"/>
</dbReference>
<dbReference type="GO" id="GO:0005794">
    <property type="term" value="C:Golgi apparatus"/>
    <property type="evidence" value="ECO:0007669"/>
    <property type="project" value="TreeGrafter"/>
</dbReference>
<evidence type="ECO:0000259" key="1">
    <source>
        <dbReference type="Pfam" id="PF05050"/>
    </source>
</evidence>
<dbReference type="InterPro" id="IPR006342">
    <property type="entry name" value="FkbM_mtfrase"/>
</dbReference>
<dbReference type="EMBL" id="JARAKH010000048">
    <property type="protein sequence ID" value="KAK8376694.1"/>
    <property type="molecule type" value="Genomic_DNA"/>
</dbReference>
<dbReference type="GO" id="GO:0005789">
    <property type="term" value="C:endoplasmic reticulum membrane"/>
    <property type="evidence" value="ECO:0007669"/>
    <property type="project" value="TreeGrafter"/>
</dbReference>
<comment type="caution">
    <text evidence="2">The sequence shown here is derived from an EMBL/GenBank/DDBJ whole genome shotgun (WGS) entry which is preliminary data.</text>
</comment>
<dbReference type="InterPro" id="IPR029063">
    <property type="entry name" value="SAM-dependent_MTases_sf"/>
</dbReference>